<feature type="transmembrane region" description="Helical" evidence="9">
    <location>
        <begin position="195"/>
        <end position="214"/>
    </location>
</feature>
<keyword evidence="6 9" id="KW-1133">Transmembrane helix</keyword>
<evidence type="ECO:0000256" key="2">
    <source>
        <dbReference type="ARBA" id="ARBA00007104"/>
    </source>
</evidence>
<keyword evidence="7 9" id="KW-0472">Membrane</keyword>
<dbReference type="Ensembl" id="ENSCCRT00020042767.1">
    <property type="protein sequence ID" value="ENSCCRP00020039177.1"/>
    <property type="gene ID" value="ENSCCRG00020017466.1"/>
</dbReference>
<evidence type="ECO:0000256" key="5">
    <source>
        <dbReference type="ARBA" id="ARBA00022824"/>
    </source>
</evidence>
<comment type="similarity">
    <text evidence="2 8">Belongs to the EMP24/GP25L family.</text>
</comment>
<evidence type="ECO:0000256" key="4">
    <source>
        <dbReference type="ARBA" id="ARBA00022729"/>
    </source>
</evidence>
<evidence type="ECO:0000256" key="1">
    <source>
        <dbReference type="ARBA" id="ARBA00004115"/>
    </source>
</evidence>
<reference evidence="11" key="1">
    <citation type="submission" date="2025-08" db="UniProtKB">
        <authorList>
            <consortium name="Ensembl"/>
        </authorList>
    </citation>
    <scope>IDENTIFICATION</scope>
</reference>
<protein>
    <submittedName>
        <fullName evidence="11">Transmembrane p24 trafficking protein 4</fullName>
    </submittedName>
</protein>
<dbReference type="Proteomes" id="UP000694701">
    <property type="component" value="Unplaced"/>
</dbReference>
<dbReference type="InterPro" id="IPR015720">
    <property type="entry name" value="Emp24-like"/>
</dbReference>
<evidence type="ECO:0000256" key="3">
    <source>
        <dbReference type="ARBA" id="ARBA00022692"/>
    </source>
</evidence>
<feature type="transmembrane region" description="Helical" evidence="9">
    <location>
        <begin position="29"/>
        <end position="53"/>
    </location>
</feature>
<accession>A0A8C2ECF4</accession>
<evidence type="ECO:0000256" key="8">
    <source>
        <dbReference type="RuleBase" id="RU003827"/>
    </source>
</evidence>
<evidence type="ECO:0000259" key="10">
    <source>
        <dbReference type="PROSITE" id="PS50866"/>
    </source>
</evidence>
<dbReference type="InterPro" id="IPR009038">
    <property type="entry name" value="GOLD_dom"/>
</dbReference>
<evidence type="ECO:0000313" key="12">
    <source>
        <dbReference type="Proteomes" id="UP000694701"/>
    </source>
</evidence>
<name>A0A8C2ECF4_CYPCA</name>
<evidence type="ECO:0000256" key="6">
    <source>
        <dbReference type="ARBA" id="ARBA00022989"/>
    </source>
</evidence>
<organism evidence="11 12">
    <name type="scientific">Cyprinus carpio</name>
    <name type="common">Common carp</name>
    <dbReference type="NCBI Taxonomy" id="7962"/>
    <lineage>
        <taxon>Eukaryota</taxon>
        <taxon>Metazoa</taxon>
        <taxon>Chordata</taxon>
        <taxon>Craniata</taxon>
        <taxon>Vertebrata</taxon>
        <taxon>Euteleostomi</taxon>
        <taxon>Actinopterygii</taxon>
        <taxon>Neopterygii</taxon>
        <taxon>Teleostei</taxon>
        <taxon>Ostariophysi</taxon>
        <taxon>Cypriniformes</taxon>
        <taxon>Cyprinidae</taxon>
        <taxon>Cyprininae</taxon>
        <taxon>Cyprinus</taxon>
    </lineage>
</organism>
<evidence type="ECO:0000313" key="11">
    <source>
        <dbReference type="Ensembl" id="ENSCCRP00020039177.1"/>
    </source>
</evidence>
<dbReference type="AlphaFoldDB" id="A0A8C2ECF4"/>
<comment type="subcellular location">
    <subcellularLocation>
        <location evidence="1">Endoplasmic reticulum membrane</location>
        <topology evidence="1">Single-pass type I membrane protein</topology>
    </subcellularLocation>
    <subcellularLocation>
        <location evidence="8">Membrane</location>
        <topology evidence="8">Single-pass type I membrane protein</topology>
    </subcellularLocation>
</comment>
<feature type="domain" description="GOLD" evidence="10">
    <location>
        <begin position="75"/>
        <end position="137"/>
    </location>
</feature>
<evidence type="ECO:0000256" key="7">
    <source>
        <dbReference type="ARBA" id="ARBA00023136"/>
    </source>
</evidence>
<dbReference type="PANTHER" id="PTHR22811">
    <property type="entry name" value="TRANSMEMBRANE EMP24 DOMAIN-CONTAINING PROTEIN"/>
    <property type="match status" value="1"/>
</dbReference>
<keyword evidence="5" id="KW-0256">Endoplasmic reticulum</keyword>
<dbReference type="SMART" id="SM01190">
    <property type="entry name" value="EMP24_GP25L"/>
    <property type="match status" value="1"/>
</dbReference>
<evidence type="ECO:0000256" key="9">
    <source>
        <dbReference type="SAM" id="Phobius"/>
    </source>
</evidence>
<keyword evidence="3 8" id="KW-0812">Transmembrane</keyword>
<dbReference type="GO" id="GO:0005789">
    <property type="term" value="C:endoplasmic reticulum membrane"/>
    <property type="evidence" value="ECO:0007669"/>
    <property type="project" value="UniProtKB-SubCell"/>
</dbReference>
<keyword evidence="4" id="KW-0732">Signal</keyword>
<dbReference type="Pfam" id="PF01105">
    <property type="entry name" value="EMP24_GP25L"/>
    <property type="match status" value="1"/>
</dbReference>
<dbReference type="PROSITE" id="PS50866">
    <property type="entry name" value="GOLD"/>
    <property type="match status" value="1"/>
</dbReference>
<proteinExistence type="inferred from homology"/>
<sequence>MFVHFNRNNSLTHITPVHQLMTCEVNFFFFFYLFNGAVANAGNIQCWALFVFLGRYRTQLWDKQAGSFLPSTPGLGMHVEIKDPDAKVILSRQYGSDGRFTFTSHTPGEHQICLHSNSTKMALFAGGKLRVHLDIQVGEHTNNYPEIAAKDKLTELQLRARQLLDQVEQIQKEQNYQRYREERFRMTSESTNQRVLWWSIAQTIILIITGIWQMRHLKSFFEAKKLV</sequence>